<dbReference type="SUPFAM" id="SSF55781">
    <property type="entry name" value="GAF domain-like"/>
    <property type="match status" value="1"/>
</dbReference>
<organism evidence="1 2">
    <name type="scientific">Streptomyces rimosus subsp. rimosus</name>
    <dbReference type="NCBI Taxonomy" id="132474"/>
    <lineage>
        <taxon>Bacteria</taxon>
        <taxon>Bacillati</taxon>
        <taxon>Actinomycetota</taxon>
        <taxon>Actinomycetes</taxon>
        <taxon>Kitasatosporales</taxon>
        <taxon>Streptomycetaceae</taxon>
        <taxon>Streptomyces</taxon>
    </lineage>
</organism>
<dbReference type="InterPro" id="IPR029016">
    <property type="entry name" value="GAF-like_dom_sf"/>
</dbReference>
<dbReference type="RefSeq" id="WP_003979337.1">
    <property type="nucleotide sequence ID" value="NZ_CP043497.1"/>
</dbReference>
<reference evidence="1 2" key="1">
    <citation type="submission" date="2022-03" db="EMBL/GenBank/DDBJ databases">
        <title>Complete genome of Streptomyces rimosus ssp. rimosus R7 (=ATCC 10970).</title>
        <authorList>
            <person name="Beganovic S."/>
            <person name="Ruckert C."/>
            <person name="Busche T."/>
            <person name="Kalinowski J."/>
            <person name="Wittmann C."/>
        </authorList>
    </citation>
    <scope>NUCLEOTIDE SEQUENCE [LARGE SCALE GENOMIC DNA]</scope>
    <source>
        <strain evidence="1 2">R7</strain>
    </source>
</reference>
<dbReference type="Gene3D" id="3.30.450.40">
    <property type="match status" value="1"/>
</dbReference>
<dbReference type="EMBL" id="CP094298">
    <property type="protein sequence ID" value="UNZ01043.1"/>
    <property type="molecule type" value="Genomic_DNA"/>
</dbReference>
<accession>A0ABY3YU83</accession>
<protein>
    <recommendedName>
        <fullName evidence="3">GAF domain-containing protein</fullName>
    </recommendedName>
</protein>
<gene>
    <name evidence="1" type="ORF">SRIMR7_02710</name>
</gene>
<dbReference type="Proteomes" id="UP000829494">
    <property type="component" value="Chromosome"/>
</dbReference>
<proteinExistence type="predicted"/>
<evidence type="ECO:0000313" key="1">
    <source>
        <dbReference type="EMBL" id="UNZ01043.1"/>
    </source>
</evidence>
<keyword evidence="2" id="KW-1185">Reference proteome</keyword>
<evidence type="ECO:0000313" key="2">
    <source>
        <dbReference type="Proteomes" id="UP000829494"/>
    </source>
</evidence>
<name>A0ABY3YU83_STRRM</name>
<evidence type="ECO:0008006" key="3">
    <source>
        <dbReference type="Google" id="ProtNLM"/>
    </source>
</evidence>
<sequence length="237" mass="25178">MPGQKAVRYIREAARGRDEAAVPQQLCAAVGRGLPGDEVSLCLFTGQTCCQVLAVSEAAILRVEEVQYETWEGPGIEAAATGRPVLYPNLAKNPTPYPFFGPRLREELGPLGALYAFPLTVDRHVLGTATCLRYGPLFLAPVQLVEAAHVTAAAAEAVADRCLPHLGATSKLPWHSAALIDEHWTSTYRAVGAVASVLEIPVHEALARLRARAFATGCPLPALARAILAQLSNGPEA</sequence>